<dbReference type="PANTHER" id="PTHR40255">
    <property type="entry name" value="UPF0093 MEMBRANE PROTEIN SLR1790"/>
    <property type="match status" value="1"/>
</dbReference>
<comment type="pathway">
    <text evidence="2 14 15">Porphyrin-containing compound metabolism; protoporphyrin-IX biosynthesis; protoporphyrin-IX from protoporphyrinogen-IX: step 1/1.</text>
</comment>
<dbReference type="PIRSF" id="PIRSF004638">
    <property type="entry name" value="UCP004638"/>
    <property type="match status" value="1"/>
</dbReference>
<evidence type="ECO:0000313" key="16">
    <source>
        <dbReference type="EMBL" id="NKI17991.1"/>
    </source>
</evidence>
<name>A0ABX1GFS2_9GAMM</name>
<evidence type="ECO:0000313" key="17">
    <source>
        <dbReference type="Proteomes" id="UP000765845"/>
    </source>
</evidence>
<evidence type="ECO:0000256" key="7">
    <source>
        <dbReference type="ARBA" id="ARBA00022692"/>
    </source>
</evidence>
<keyword evidence="17" id="KW-1185">Reference proteome</keyword>
<feature type="binding site" description="axial binding residue" evidence="14">
    <location>
        <position position="8"/>
    </location>
    <ligand>
        <name>heme</name>
        <dbReference type="ChEBI" id="CHEBI:30413"/>
    </ligand>
    <ligandPart>
        <name>Fe</name>
        <dbReference type="ChEBI" id="CHEBI:18248"/>
    </ligandPart>
</feature>
<evidence type="ECO:0000256" key="12">
    <source>
        <dbReference type="ARBA" id="ARBA00023136"/>
    </source>
</evidence>
<proteinExistence type="inferred from homology"/>
<dbReference type="Proteomes" id="UP000765845">
    <property type="component" value="Unassembled WGS sequence"/>
</dbReference>
<dbReference type="EMBL" id="JAAWWK010000004">
    <property type="protein sequence ID" value="NKI17991.1"/>
    <property type="molecule type" value="Genomic_DNA"/>
</dbReference>
<reference evidence="16 17" key="1">
    <citation type="submission" date="2020-04" db="EMBL/GenBank/DDBJ databases">
        <authorList>
            <person name="Yoon J."/>
        </authorList>
    </citation>
    <scope>NUCLEOTIDE SEQUENCE [LARGE SCALE GENOMIC DNA]</scope>
    <source>
        <strain evidence="16 17">KMU-166</strain>
    </source>
</reference>
<feature type="transmembrane region" description="Helical" evidence="14">
    <location>
        <begin position="80"/>
        <end position="97"/>
    </location>
</feature>
<evidence type="ECO:0000256" key="11">
    <source>
        <dbReference type="ARBA" id="ARBA00023004"/>
    </source>
</evidence>
<dbReference type="HAMAP" id="MF_02239">
    <property type="entry name" value="HemJ"/>
    <property type="match status" value="1"/>
</dbReference>
<keyword evidence="8 14" id="KW-0479">Metal-binding</keyword>
<feature type="transmembrane region" description="Helical" evidence="14">
    <location>
        <begin position="48"/>
        <end position="74"/>
    </location>
</feature>
<evidence type="ECO:0000256" key="13">
    <source>
        <dbReference type="ARBA" id="ARBA00048390"/>
    </source>
</evidence>
<evidence type="ECO:0000256" key="6">
    <source>
        <dbReference type="ARBA" id="ARBA00022617"/>
    </source>
</evidence>
<keyword evidence="10 14" id="KW-0560">Oxidoreductase</keyword>
<evidence type="ECO:0000256" key="5">
    <source>
        <dbReference type="ARBA" id="ARBA00022475"/>
    </source>
</evidence>
<keyword evidence="5 14" id="KW-1003">Cell membrane</keyword>
<comment type="catalytic activity">
    <reaction evidence="13 14 15">
        <text>protoporphyrinogen IX + 3 A = protoporphyrin IX + 3 AH2</text>
        <dbReference type="Rhea" id="RHEA:62000"/>
        <dbReference type="ChEBI" id="CHEBI:13193"/>
        <dbReference type="ChEBI" id="CHEBI:17499"/>
        <dbReference type="ChEBI" id="CHEBI:57306"/>
        <dbReference type="ChEBI" id="CHEBI:57307"/>
    </reaction>
</comment>
<comment type="similarity">
    <text evidence="3 14 15">Belongs to the HemJ family.</text>
</comment>
<organism evidence="16 17">
    <name type="scientific">Spongiibacter thalassae</name>
    <dbReference type="NCBI Taxonomy" id="2721624"/>
    <lineage>
        <taxon>Bacteria</taxon>
        <taxon>Pseudomonadati</taxon>
        <taxon>Pseudomonadota</taxon>
        <taxon>Gammaproteobacteria</taxon>
        <taxon>Cellvibrionales</taxon>
        <taxon>Spongiibacteraceae</taxon>
        <taxon>Spongiibacter</taxon>
    </lineage>
</organism>
<evidence type="ECO:0000256" key="9">
    <source>
        <dbReference type="ARBA" id="ARBA00022989"/>
    </source>
</evidence>
<dbReference type="RefSeq" id="WP_168450532.1">
    <property type="nucleotide sequence ID" value="NZ_JAAWWK010000004.1"/>
</dbReference>
<dbReference type="InterPro" id="IPR005265">
    <property type="entry name" value="HemJ-like"/>
</dbReference>
<keyword evidence="6 14" id="KW-0349">Heme</keyword>
<evidence type="ECO:0000256" key="15">
    <source>
        <dbReference type="PIRNR" id="PIRNR004638"/>
    </source>
</evidence>
<evidence type="ECO:0000256" key="2">
    <source>
        <dbReference type="ARBA" id="ARBA00005073"/>
    </source>
</evidence>
<keyword evidence="12 14" id="KW-0472">Membrane</keyword>
<comment type="subcellular location">
    <subcellularLocation>
        <location evidence="1 14">Cell membrane</location>
        <topology evidence="1 14">Multi-pass membrane protein</topology>
    </subcellularLocation>
</comment>
<dbReference type="EC" id="1.3.99.-" evidence="14 15"/>
<dbReference type="PANTHER" id="PTHR40255:SF1">
    <property type="entry name" value="PROTOPORPHYRINOGEN IX OXIDASE"/>
    <property type="match status" value="1"/>
</dbReference>
<keyword evidence="11 14" id="KW-0408">Iron</keyword>
<accession>A0ABX1GFS2</accession>
<comment type="function">
    <text evidence="14 15">Catalyzes the oxidation of protoporphyrinogen IX to protoporphyrin IX.</text>
</comment>
<keyword evidence="7 14" id="KW-0812">Transmembrane</keyword>
<dbReference type="Pfam" id="PF03653">
    <property type="entry name" value="UPF0093"/>
    <property type="match status" value="1"/>
</dbReference>
<keyword evidence="9 14" id="KW-1133">Transmembrane helix</keyword>
<comment type="subunit">
    <text evidence="14">Homodimer.</text>
</comment>
<sequence>MLWLKALHIIAMVCWFAGIFYLPRLFVYHAMAEDAATQAHLAIMEHKLYRFISPFAVLTVAFGVAMISLAPAYYLGSGWLWIKLAFVAGLIAYHLYCGKLVKIFGAQQNQRSHVFYRWFNEAPVIALFAIVLLAVLKPF</sequence>
<feature type="binding site" description="axial binding residue" evidence="14">
    <location>
        <position position="83"/>
    </location>
    <ligand>
        <name>heme</name>
        <dbReference type="ChEBI" id="CHEBI:30413"/>
    </ligand>
    <ligandPart>
        <name>Fe</name>
        <dbReference type="ChEBI" id="CHEBI:18248"/>
    </ligandPart>
</feature>
<evidence type="ECO:0000256" key="1">
    <source>
        <dbReference type="ARBA" id="ARBA00004651"/>
    </source>
</evidence>
<protein>
    <recommendedName>
        <fullName evidence="4 14">Protoporphyrinogen IX oxidase</fullName>
        <shortName evidence="14">PPO</shortName>
        <ecNumber evidence="14 15">1.3.99.-</ecNumber>
    </recommendedName>
</protein>
<gene>
    <name evidence="16" type="primary">hemJ</name>
    <name evidence="16" type="ORF">HCU74_11310</name>
</gene>
<comment type="caution">
    <text evidence="16">The sequence shown here is derived from an EMBL/GenBank/DDBJ whole genome shotgun (WGS) entry which is preliminary data.</text>
</comment>
<evidence type="ECO:0000256" key="4">
    <source>
        <dbReference type="ARBA" id="ARBA00017504"/>
    </source>
</evidence>
<evidence type="ECO:0000256" key="8">
    <source>
        <dbReference type="ARBA" id="ARBA00022723"/>
    </source>
</evidence>
<dbReference type="NCBIfam" id="TIGR00701">
    <property type="entry name" value="protoporphyrinogen oxidase HemJ"/>
    <property type="match status" value="1"/>
</dbReference>
<comment type="cofactor">
    <cofactor evidence="14 15">
        <name>heme b</name>
        <dbReference type="ChEBI" id="CHEBI:60344"/>
    </cofactor>
    <text evidence="14 15">Binds 1 heme b (iron(II)-protoporphyrin IX) group per subunit.</text>
</comment>
<evidence type="ECO:0000256" key="3">
    <source>
        <dbReference type="ARBA" id="ARBA00006501"/>
    </source>
</evidence>
<feature type="transmembrane region" description="Helical" evidence="14">
    <location>
        <begin position="118"/>
        <end position="136"/>
    </location>
</feature>
<evidence type="ECO:0000256" key="10">
    <source>
        <dbReference type="ARBA" id="ARBA00023002"/>
    </source>
</evidence>
<evidence type="ECO:0000256" key="14">
    <source>
        <dbReference type="HAMAP-Rule" id="MF_02239"/>
    </source>
</evidence>
<feature type="transmembrane region" description="Helical" evidence="14">
    <location>
        <begin position="6"/>
        <end position="27"/>
    </location>
</feature>